<reference evidence="2" key="1">
    <citation type="submission" date="2020-05" db="EMBL/GenBank/DDBJ databases">
        <title>WGS assembly of Panicum virgatum.</title>
        <authorList>
            <person name="Lovell J.T."/>
            <person name="Jenkins J."/>
            <person name="Shu S."/>
            <person name="Juenger T.E."/>
            <person name="Schmutz J."/>
        </authorList>
    </citation>
    <scope>NUCLEOTIDE SEQUENCE</scope>
    <source>
        <strain evidence="2">AP13</strain>
    </source>
</reference>
<dbReference type="PANTHER" id="PTHR33110">
    <property type="entry name" value="F-BOX/KELCH-REPEAT PROTEIN-RELATED"/>
    <property type="match status" value="1"/>
</dbReference>
<dbReference type="PANTHER" id="PTHR33110:SF64">
    <property type="entry name" value="F-BOX DOMAIN-CONTAINING PROTEIN"/>
    <property type="match status" value="1"/>
</dbReference>
<proteinExistence type="predicted"/>
<sequence length="416" mass="45581">MSDLHSWPLHFLIPPLRKQVNRIFPHCLRRHGGAHKMGWSDLPADLVGAIAGRLATELADLARFRSVCRPWRSGSAAHAARLRVPRLLIPMMSYDTSTERLVWSLADDRLRDAPLPEAPGGHSFVFASHHGWILTVVAGDGGFKASLVYHFTGVSEQLPRLPSSFGGDGGGRLTFDSLSWDWSPQGVVVSPGKGAFFCRPGDGSWRSVGCSSAAVTSVTACDGALYLFDRKTRSATVVDAGTLAVAAVIEAPALEIPRWQRDEIEANLVVCPHELILLVLSKLHHPWCSGWPSFCKTFRADADPGAVTGGRSPSWSEVAGIGDRAVFVDNLRAFCVEANDHNGLRRNCVYEASSYHAIDDDFDYSFDRYGRMYSVAVLDFANHTTESLTFGSLVKLWSPGDGQCSSWLMPSYRNLH</sequence>
<dbReference type="Gene3D" id="1.20.1280.50">
    <property type="match status" value="1"/>
</dbReference>
<comment type="caution">
    <text evidence="2">The sequence shown here is derived from an EMBL/GenBank/DDBJ whole genome shotgun (WGS) entry which is preliminary data.</text>
</comment>
<dbReference type="Proteomes" id="UP000823388">
    <property type="component" value="Chromosome 3K"/>
</dbReference>
<dbReference type="SUPFAM" id="SSF81383">
    <property type="entry name" value="F-box domain"/>
    <property type="match status" value="1"/>
</dbReference>
<dbReference type="Pfam" id="PF03478">
    <property type="entry name" value="Beta-prop_KIB1-4"/>
    <property type="match status" value="1"/>
</dbReference>
<gene>
    <name evidence="2" type="ORF">PVAP13_3KG485722</name>
</gene>
<dbReference type="AlphaFoldDB" id="A0A8T0V220"/>
<name>A0A8T0V220_PANVG</name>
<keyword evidence="3" id="KW-1185">Reference proteome</keyword>
<dbReference type="EMBL" id="CM029041">
    <property type="protein sequence ID" value="KAG2626982.1"/>
    <property type="molecule type" value="Genomic_DNA"/>
</dbReference>
<protein>
    <recommendedName>
        <fullName evidence="1">KIB1-4 beta-propeller domain-containing protein</fullName>
    </recommendedName>
</protein>
<evidence type="ECO:0000259" key="1">
    <source>
        <dbReference type="Pfam" id="PF03478"/>
    </source>
</evidence>
<dbReference type="InterPro" id="IPR005174">
    <property type="entry name" value="KIB1-4_b-propeller"/>
</dbReference>
<evidence type="ECO:0000313" key="2">
    <source>
        <dbReference type="EMBL" id="KAG2626983.1"/>
    </source>
</evidence>
<dbReference type="EMBL" id="CM029041">
    <property type="protein sequence ID" value="KAG2626983.1"/>
    <property type="molecule type" value="Genomic_DNA"/>
</dbReference>
<accession>A0A8T0V220</accession>
<feature type="domain" description="KIB1-4 beta-propeller" evidence="1">
    <location>
        <begin position="104"/>
        <end position="359"/>
    </location>
</feature>
<dbReference type="InterPro" id="IPR036047">
    <property type="entry name" value="F-box-like_dom_sf"/>
</dbReference>
<organism evidence="2 3">
    <name type="scientific">Panicum virgatum</name>
    <name type="common">Blackwell switchgrass</name>
    <dbReference type="NCBI Taxonomy" id="38727"/>
    <lineage>
        <taxon>Eukaryota</taxon>
        <taxon>Viridiplantae</taxon>
        <taxon>Streptophyta</taxon>
        <taxon>Embryophyta</taxon>
        <taxon>Tracheophyta</taxon>
        <taxon>Spermatophyta</taxon>
        <taxon>Magnoliopsida</taxon>
        <taxon>Liliopsida</taxon>
        <taxon>Poales</taxon>
        <taxon>Poaceae</taxon>
        <taxon>PACMAD clade</taxon>
        <taxon>Panicoideae</taxon>
        <taxon>Panicodae</taxon>
        <taxon>Paniceae</taxon>
        <taxon>Panicinae</taxon>
        <taxon>Panicum</taxon>
        <taxon>Panicum sect. Hiantes</taxon>
    </lineage>
</organism>
<evidence type="ECO:0000313" key="3">
    <source>
        <dbReference type="Proteomes" id="UP000823388"/>
    </source>
</evidence>